<dbReference type="InterPro" id="IPR002818">
    <property type="entry name" value="DJ-1/PfpI"/>
</dbReference>
<dbReference type="CDD" id="cd03139">
    <property type="entry name" value="GATase1_PfpI_2"/>
    <property type="match status" value="1"/>
</dbReference>
<protein>
    <submittedName>
        <fullName evidence="2">Class I glutamine amidotransferase-like protein</fullName>
    </submittedName>
</protein>
<dbReference type="InterPro" id="IPR052158">
    <property type="entry name" value="INH-QAR"/>
</dbReference>
<organism evidence="2 3">
    <name type="scientific">Mycena alexandri</name>
    <dbReference type="NCBI Taxonomy" id="1745969"/>
    <lineage>
        <taxon>Eukaryota</taxon>
        <taxon>Fungi</taxon>
        <taxon>Dikarya</taxon>
        <taxon>Basidiomycota</taxon>
        <taxon>Agaricomycotina</taxon>
        <taxon>Agaricomycetes</taxon>
        <taxon>Agaricomycetidae</taxon>
        <taxon>Agaricales</taxon>
        <taxon>Marasmiineae</taxon>
        <taxon>Mycenaceae</taxon>
        <taxon>Mycena</taxon>
    </lineage>
</organism>
<dbReference type="InterPro" id="IPR029062">
    <property type="entry name" value="Class_I_gatase-like"/>
</dbReference>
<dbReference type="Gene3D" id="3.40.50.880">
    <property type="match status" value="1"/>
</dbReference>
<evidence type="ECO:0000313" key="3">
    <source>
        <dbReference type="Proteomes" id="UP001218188"/>
    </source>
</evidence>
<dbReference type="SUPFAM" id="SSF52317">
    <property type="entry name" value="Class I glutamine amidotransferase-like"/>
    <property type="match status" value="1"/>
</dbReference>
<evidence type="ECO:0000259" key="1">
    <source>
        <dbReference type="Pfam" id="PF01965"/>
    </source>
</evidence>
<name>A0AAD6X3G7_9AGAR</name>
<reference evidence="2" key="1">
    <citation type="submission" date="2023-03" db="EMBL/GenBank/DDBJ databases">
        <title>Massive genome expansion in bonnet fungi (Mycena s.s.) driven by repeated elements and novel gene families across ecological guilds.</title>
        <authorList>
            <consortium name="Lawrence Berkeley National Laboratory"/>
            <person name="Harder C.B."/>
            <person name="Miyauchi S."/>
            <person name="Viragh M."/>
            <person name="Kuo A."/>
            <person name="Thoen E."/>
            <person name="Andreopoulos B."/>
            <person name="Lu D."/>
            <person name="Skrede I."/>
            <person name="Drula E."/>
            <person name="Henrissat B."/>
            <person name="Morin E."/>
            <person name="Kohler A."/>
            <person name="Barry K."/>
            <person name="LaButti K."/>
            <person name="Morin E."/>
            <person name="Salamov A."/>
            <person name="Lipzen A."/>
            <person name="Mereny Z."/>
            <person name="Hegedus B."/>
            <person name="Baldrian P."/>
            <person name="Stursova M."/>
            <person name="Weitz H."/>
            <person name="Taylor A."/>
            <person name="Grigoriev I.V."/>
            <person name="Nagy L.G."/>
            <person name="Martin F."/>
            <person name="Kauserud H."/>
        </authorList>
    </citation>
    <scope>NUCLEOTIDE SEQUENCE</scope>
    <source>
        <strain evidence="2">CBHHK200</strain>
    </source>
</reference>
<dbReference type="Pfam" id="PF01965">
    <property type="entry name" value="DJ-1_PfpI"/>
    <property type="match status" value="1"/>
</dbReference>
<dbReference type="PANTHER" id="PTHR43130:SF15">
    <property type="entry name" value="THIJ_PFPI FAMILY PROTEIN (AFU_ORTHOLOGUE AFUA_5G14240)"/>
    <property type="match status" value="1"/>
</dbReference>
<proteinExistence type="predicted"/>
<comment type="caution">
    <text evidence="2">The sequence shown here is derived from an EMBL/GenBank/DDBJ whole genome shotgun (WGS) entry which is preliminary data.</text>
</comment>
<dbReference type="Proteomes" id="UP001218188">
    <property type="component" value="Unassembled WGS sequence"/>
</dbReference>
<dbReference type="PANTHER" id="PTHR43130">
    <property type="entry name" value="ARAC-FAMILY TRANSCRIPTIONAL REGULATOR"/>
    <property type="match status" value="1"/>
</dbReference>
<dbReference type="EMBL" id="JARJCM010000087">
    <property type="protein sequence ID" value="KAJ7030804.1"/>
    <property type="molecule type" value="Genomic_DNA"/>
</dbReference>
<keyword evidence="2" id="KW-0315">Glutamine amidotransferase</keyword>
<dbReference type="AlphaFoldDB" id="A0AAD6X3G7"/>
<accession>A0AAD6X3G7</accession>
<evidence type="ECO:0000313" key="2">
    <source>
        <dbReference type="EMBL" id="KAJ7030804.1"/>
    </source>
</evidence>
<feature type="domain" description="DJ-1/PfpI" evidence="1">
    <location>
        <begin position="24"/>
        <end position="213"/>
    </location>
</feature>
<sequence length="247" mass="26483">MLVYKLEPDVQQHKKSNMPQILSIAVCISDEVTLSDFVPAVEILAHLNLADHPIYGAAIGEVPYRVTIDYVAPTMEPVVALLGRVAPTVNPTLTYADALASGKQFDVLLVPAGPMDYVTGEKKTPQAEIDFIAKQAPKAKYVMSVCGGAYQFALAGILSGKRATTNKALYRAIVAATPKDIEWVAKARWVVDGNIWTSSGVSAGADMALAFVEHLTDAKVARFVRGGIEIPEATDQDDPFAAFHGLV</sequence>
<keyword evidence="3" id="KW-1185">Reference proteome</keyword>
<gene>
    <name evidence="2" type="ORF">C8F04DRAFT_1236330</name>
</gene>